<dbReference type="Gene3D" id="1.25.40.10">
    <property type="entry name" value="Tetratricopeptide repeat domain"/>
    <property type="match status" value="1"/>
</dbReference>
<protein>
    <recommendedName>
        <fullName evidence="3">MalT-like TPR region domain-containing protein</fullName>
    </recommendedName>
</protein>
<evidence type="ECO:0008006" key="3">
    <source>
        <dbReference type="Google" id="ProtNLM"/>
    </source>
</evidence>
<sequence>MTVASPLGSLTALRRRSGALSDLMQQLKDVDGVVAYDYLRMRALRMADKGEAQNAILLCGQMCEYIAETGDEGRQMSDLHAMGLSVLTALHSREGQPEDALVCGAAALNVLMREPKRKDALFLSILGSLLYDLAQVHASRGELKAAERAIEKCASLFERLAKDDPERYGPAHLAAIDASGGIYRSRVKQANMLAHCQVATMTYMEQLKVVAGDDRAITMATDSLIDSLATQGRTLMQMGRQREAVAYFTRALKFLTKLEPELTVRGLTLSIDLGEALVAAKTTRDKGVHLLNTMLHKATKLQADDQHRRIVEILLNVKTNRLDILSIWHKIVPR</sequence>
<evidence type="ECO:0000313" key="2">
    <source>
        <dbReference type="Proteomes" id="UP000711407"/>
    </source>
</evidence>
<gene>
    <name evidence="1" type="ORF">K8V47_00535</name>
</gene>
<dbReference type="SMART" id="SM00028">
    <property type="entry name" value="TPR"/>
    <property type="match status" value="2"/>
</dbReference>
<dbReference type="EMBL" id="DYXT01000005">
    <property type="protein sequence ID" value="HJE38241.1"/>
    <property type="molecule type" value="Genomic_DNA"/>
</dbReference>
<dbReference type="AlphaFoldDB" id="A0A921E7J7"/>
<organism evidence="1 2">
    <name type="scientific">Candidatus Amulumruptor caecigallinarius</name>
    <dbReference type="NCBI Taxonomy" id="2109911"/>
    <lineage>
        <taxon>Bacteria</taxon>
        <taxon>Pseudomonadati</taxon>
        <taxon>Bacteroidota</taxon>
        <taxon>Bacteroidia</taxon>
        <taxon>Bacteroidales</taxon>
        <taxon>Muribaculaceae</taxon>
        <taxon>Candidatus Amulumruptor</taxon>
    </lineage>
</organism>
<dbReference type="InterPro" id="IPR019734">
    <property type="entry name" value="TPR_rpt"/>
</dbReference>
<dbReference type="InterPro" id="IPR011990">
    <property type="entry name" value="TPR-like_helical_dom_sf"/>
</dbReference>
<name>A0A921E7J7_9BACT</name>
<dbReference type="Pfam" id="PF13181">
    <property type="entry name" value="TPR_8"/>
    <property type="match status" value="1"/>
</dbReference>
<proteinExistence type="predicted"/>
<evidence type="ECO:0000313" key="1">
    <source>
        <dbReference type="EMBL" id="HJE38241.1"/>
    </source>
</evidence>
<reference evidence="1" key="2">
    <citation type="submission" date="2021-09" db="EMBL/GenBank/DDBJ databases">
        <authorList>
            <person name="Gilroy R."/>
        </authorList>
    </citation>
    <scope>NUCLEOTIDE SEQUENCE</scope>
    <source>
        <strain evidence="1">4100</strain>
    </source>
</reference>
<dbReference type="Proteomes" id="UP000711407">
    <property type="component" value="Unassembled WGS sequence"/>
</dbReference>
<reference evidence="1" key="1">
    <citation type="journal article" date="2021" name="PeerJ">
        <title>Extensive microbial diversity within the chicken gut microbiome revealed by metagenomics and culture.</title>
        <authorList>
            <person name="Gilroy R."/>
            <person name="Ravi A."/>
            <person name="Getino M."/>
            <person name="Pursley I."/>
            <person name="Horton D.L."/>
            <person name="Alikhan N.F."/>
            <person name="Baker D."/>
            <person name="Gharbi K."/>
            <person name="Hall N."/>
            <person name="Watson M."/>
            <person name="Adriaenssens E.M."/>
            <person name="Foster-Nyarko E."/>
            <person name="Jarju S."/>
            <person name="Secka A."/>
            <person name="Antonio M."/>
            <person name="Oren A."/>
            <person name="Chaudhuri R.R."/>
            <person name="La Ragione R."/>
            <person name="Hildebrand F."/>
            <person name="Pallen M.J."/>
        </authorList>
    </citation>
    <scope>NUCLEOTIDE SEQUENCE</scope>
    <source>
        <strain evidence="1">4100</strain>
    </source>
</reference>
<comment type="caution">
    <text evidence="1">The sequence shown here is derived from an EMBL/GenBank/DDBJ whole genome shotgun (WGS) entry which is preliminary data.</text>
</comment>
<dbReference type="SUPFAM" id="SSF48452">
    <property type="entry name" value="TPR-like"/>
    <property type="match status" value="1"/>
</dbReference>
<accession>A0A921E7J7</accession>